<keyword evidence="3" id="KW-0813">Transport</keyword>
<evidence type="ECO:0000313" key="12">
    <source>
        <dbReference type="EMBL" id="KAK7411881.1"/>
    </source>
</evidence>
<feature type="domain" description="Mechanosensitive ion channel MscS" evidence="11">
    <location>
        <begin position="448"/>
        <end position="505"/>
    </location>
</feature>
<reference evidence="12 13" key="1">
    <citation type="submission" date="2024-01" db="EMBL/GenBank/DDBJ databases">
        <title>The genomes of 5 underutilized Papilionoideae crops provide insights into root nodulation and disease resistanc.</title>
        <authorList>
            <person name="Jiang F."/>
        </authorList>
    </citation>
    <scope>NUCLEOTIDE SEQUENCE [LARGE SCALE GENOMIC DNA]</scope>
    <source>
        <strain evidence="12">DUOXIRENSHENG_FW03</strain>
        <tissue evidence="12">Leaves</tissue>
    </source>
</reference>
<feature type="region of interest" description="Disordered" evidence="9">
    <location>
        <begin position="1"/>
        <end position="20"/>
    </location>
</feature>
<dbReference type="SUPFAM" id="SSF50182">
    <property type="entry name" value="Sm-like ribonucleoproteins"/>
    <property type="match status" value="1"/>
</dbReference>
<evidence type="ECO:0000256" key="6">
    <source>
        <dbReference type="ARBA" id="ARBA00023065"/>
    </source>
</evidence>
<feature type="region of interest" description="Disordered" evidence="9">
    <location>
        <begin position="30"/>
        <end position="52"/>
    </location>
</feature>
<keyword evidence="6" id="KW-0406">Ion transport</keyword>
<evidence type="ECO:0000313" key="13">
    <source>
        <dbReference type="Proteomes" id="UP001386955"/>
    </source>
</evidence>
<comment type="caution">
    <text evidence="12">The sequence shown here is derived from an EMBL/GenBank/DDBJ whole genome shotgun (WGS) entry which is preliminary data.</text>
</comment>
<evidence type="ECO:0000256" key="3">
    <source>
        <dbReference type="ARBA" id="ARBA00022448"/>
    </source>
</evidence>
<dbReference type="InterPro" id="IPR016688">
    <property type="entry name" value="MscS-like_plants/fungi"/>
</dbReference>
<evidence type="ECO:0000256" key="1">
    <source>
        <dbReference type="ARBA" id="ARBA00004141"/>
    </source>
</evidence>
<dbReference type="Pfam" id="PF00924">
    <property type="entry name" value="MS_channel_2nd"/>
    <property type="match status" value="1"/>
</dbReference>
<evidence type="ECO:0000256" key="10">
    <source>
        <dbReference type="SAM" id="Phobius"/>
    </source>
</evidence>
<keyword evidence="4 10" id="KW-0812">Transmembrane</keyword>
<keyword evidence="5 10" id="KW-1133">Transmembrane helix</keyword>
<protein>
    <recommendedName>
        <fullName evidence="11">Mechanosensitive ion channel MscS domain-containing protein</fullName>
    </recommendedName>
</protein>
<name>A0AAN9TD03_PSOTE</name>
<sequence>MGRSEFPKPKSRMVEPQYPKDANYVEEDARVTSSNSFARNSPKKNVRDAPEGTTIVNRKTPLLGTPGEEEDEDEEVYKIAHIEVSKKSGMKWRVWVFVELFAFVCIMAVLISSLAVDELQHWELSGLELWKWCVLALTIICGRLFTEWFINGLVFLIARNFLFKKKVLYFIFGVKDSVQGFIWLCLVLVTWGLLIKRELKRSKKVTMDLNYITKALASCVIGAGPPLMESSEQVGKISHSGQLSFKTMISDNGREEENVIDVDKLNRIKQERVSAQTMKGLIHIIRSSGLYTISSTPESDLKDNEINSEWKAKAAAYRIFANVAKPGNEYIEKDDLLRFMNHEEVENVFPLFEGALETGRIKRKSLKNWLVKVYLGRQSLVHSLHDTNTAIANLNMLASIFVIILMTILFFLIMGFLTTEILVVITSQLLALAFMFENTAKTVFEAIIFVFAMHPYDVGDRCVIDGVQMVVEEMNILSTVFLRYDNEKIFYPNSVLKTKPISNYYRSPEMGDSIQFAIDVSTSIESIGGLKTKLKAYLESRPQHWRPHHSVVVEDIENGHKLEMVLYVTHTINFNNYDDKRRRRSELILEVKKILEDLNVAYNLPPQEVRLSYTRSEDSMTQTL</sequence>
<dbReference type="PANTHER" id="PTHR31618:SF7">
    <property type="entry name" value="MECHANOSENSITIVE ION CHANNEL PROTEIN"/>
    <property type="match status" value="1"/>
</dbReference>
<dbReference type="AlphaFoldDB" id="A0AAN9TD03"/>
<dbReference type="PIRSF" id="PIRSF017209">
    <property type="entry name" value="Memb_At2g17000_prd"/>
    <property type="match status" value="1"/>
</dbReference>
<comment type="similarity">
    <text evidence="2">Belongs to the MscS (TC 1.A.23) family.</text>
</comment>
<dbReference type="EMBL" id="JAYMYS010000001">
    <property type="protein sequence ID" value="KAK7411881.1"/>
    <property type="molecule type" value="Genomic_DNA"/>
</dbReference>
<proteinExistence type="inferred from homology"/>
<dbReference type="Proteomes" id="UP001386955">
    <property type="component" value="Unassembled WGS sequence"/>
</dbReference>
<evidence type="ECO:0000256" key="2">
    <source>
        <dbReference type="ARBA" id="ARBA00008017"/>
    </source>
</evidence>
<evidence type="ECO:0000256" key="4">
    <source>
        <dbReference type="ARBA" id="ARBA00022692"/>
    </source>
</evidence>
<evidence type="ECO:0000256" key="5">
    <source>
        <dbReference type="ARBA" id="ARBA00022989"/>
    </source>
</evidence>
<evidence type="ECO:0000256" key="7">
    <source>
        <dbReference type="ARBA" id="ARBA00023136"/>
    </source>
</evidence>
<dbReference type="InterPro" id="IPR010920">
    <property type="entry name" value="LSM_dom_sf"/>
</dbReference>
<dbReference type="GO" id="GO:0050982">
    <property type="term" value="P:detection of mechanical stimulus"/>
    <property type="evidence" value="ECO:0007669"/>
    <property type="project" value="UniProtKB-ARBA"/>
</dbReference>
<dbReference type="GO" id="GO:0008381">
    <property type="term" value="F:mechanosensitive monoatomic ion channel activity"/>
    <property type="evidence" value="ECO:0007669"/>
    <property type="project" value="TreeGrafter"/>
</dbReference>
<keyword evidence="13" id="KW-1185">Reference proteome</keyword>
<dbReference type="GO" id="GO:0006820">
    <property type="term" value="P:monoatomic anion transport"/>
    <property type="evidence" value="ECO:0007669"/>
    <property type="project" value="TreeGrafter"/>
</dbReference>
<dbReference type="GO" id="GO:0005886">
    <property type="term" value="C:plasma membrane"/>
    <property type="evidence" value="ECO:0007669"/>
    <property type="project" value="TreeGrafter"/>
</dbReference>
<organism evidence="12 13">
    <name type="scientific">Psophocarpus tetragonolobus</name>
    <name type="common">Winged bean</name>
    <name type="synonym">Dolichos tetragonolobus</name>
    <dbReference type="NCBI Taxonomy" id="3891"/>
    <lineage>
        <taxon>Eukaryota</taxon>
        <taxon>Viridiplantae</taxon>
        <taxon>Streptophyta</taxon>
        <taxon>Embryophyta</taxon>
        <taxon>Tracheophyta</taxon>
        <taxon>Spermatophyta</taxon>
        <taxon>Magnoliopsida</taxon>
        <taxon>eudicotyledons</taxon>
        <taxon>Gunneridae</taxon>
        <taxon>Pentapetalae</taxon>
        <taxon>rosids</taxon>
        <taxon>fabids</taxon>
        <taxon>Fabales</taxon>
        <taxon>Fabaceae</taxon>
        <taxon>Papilionoideae</taxon>
        <taxon>50 kb inversion clade</taxon>
        <taxon>NPAAA clade</taxon>
        <taxon>indigoferoid/millettioid clade</taxon>
        <taxon>Phaseoleae</taxon>
        <taxon>Psophocarpus</taxon>
    </lineage>
</organism>
<feature type="transmembrane region" description="Helical" evidence="10">
    <location>
        <begin position="429"/>
        <end position="453"/>
    </location>
</feature>
<evidence type="ECO:0000259" key="11">
    <source>
        <dbReference type="Pfam" id="PF00924"/>
    </source>
</evidence>
<comment type="subcellular location">
    <subcellularLocation>
        <location evidence="1">Membrane</location>
        <topology evidence="1">Multi-pass membrane protein</topology>
    </subcellularLocation>
</comment>
<feature type="transmembrane region" description="Helical" evidence="10">
    <location>
        <begin position="169"/>
        <end position="194"/>
    </location>
</feature>
<evidence type="ECO:0000256" key="8">
    <source>
        <dbReference type="ARBA" id="ARBA00023303"/>
    </source>
</evidence>
<gene>
    <name evidence="12" type="ORF">VNO78_03324</name>
</gene>
<dbReference type="FunFam" id="2.30.30.60:FF:000003">
    <property type="entry name" value="Predicted mechanosensitive ion channel"/>
    <property type="match status" value="1"/>
</dbReference>
<feature type="transmembrane region" description="Helical" evidence="10">
    <location>
        <begin position="94"/>
        <end position="115"/>
    </location>
</feature>
<dbReference type="PANTHER" id="PTHR31618">
    <property type="entry name" value="MECHANOSENSITIVE ION CHANNEL PROTEIN 5"/>
    <property type="match status" value="1"/>
</dbReference>
<dbReference type="InterPro" id="IPR006685">
    <property type="entry name" value="MscS_channel_2nd"/>
</dbReference>
<dbReference type="InterPro" id="IPR023408">
    <property type="entry name" value="MscS_beta-dom_sf"/>
</dbReference>
<keyword evidence="8" id="KW-0407">Ion channel</keyword>
<accession>A0AAN9TD03</accession>
<keyword evidence="7 10" id="KW-0472">Membrane</keyword>
<feature type="transmembrane region" description="Helical" evidence="10">
    <location>
        <begin position="396"/>
        <end position="417"/>
    </location>
</feature>
<dbReference type="Gene3D" id="2.30.30.60">
    <property type="match status" value="1"/>
</dbReference>
<evidence type="ECO:0000256" key="9">
    <source>
        <dbReference type="SAM" id="MobiDB-lite"/>
    </source>
</evidence>